<dbReference type="Proteomes" id="UP000320244">
    <property type="component" value="Unassembled WGS sequence"/>
</dbReference>
<dbReference type="AlphaFoldDB" id="A0A563E0J3"/>
<reference evidence="1 2" key="1">
    <citation type="submission" date="2019-05" db="EMBL/GenBank/DDBJ databases">
        <authorList>
            <person name="Lee S.D."/>
        </authorList>
    </citation>
    <scope>NUCLEOTIDE SEQUENCE [LARGE SCALE GENOMIC DNA]</scope>
    <source>
        <strain evidence="1 2">C5-26</strain>
    </source>
</reference>
<reference evidence="1 2" key="2">
    <citation type="submission" date="2019-08" db="EMBL/GenBank/DDBJ databases">
        <title>Jejuicoccus antrihumi gen. nov., sp. nov., a new member of the family Dermacoccaceae isolated from a cave.</title>
        <authorList>
            <person name="Schumann P."/>
            <person name="Kim I.S."/>
        </authorList>
    </citation>
    <scope>NUCLEOTIDE SEQUENCE [LARGE SCALE GENOMIC DNA]</scope>
    <source>
        <strain evidence="1 2">C5-26</strain>
    </source>
</reference>
<proteinExistence type="predicted"/>
<keyword evidence="2" id="KW-1185">Reference proteome</keyword>
<sequence length="70" mass="7621">MQATIHRFDLATGEGSVLTDNGRELAFSASVFSASRLRHVRTGQRVSIDVGPSGVERLWIEGIGPGQRIR</sequence>
<name>A0A563E0J3_9MICO</name>
<dbReference type="RefSeq" id="WP_146317166.1">
    <property type="nucleotide sequence ID" value="NZ_VCQV01000017.1"/>
</dbReference>
<dbReference type="OrthoDB" id="9151145at2"/>
<gene>
    <name evidence="1" type="ORF">FGL98_12835</name>
</gene>
<evidence type="ECO:0008006" key="3">
    <source>
        <dbReference type="Google" id="ProtNLM"/>
    </source>
</evidence>
<evidence type="ECO:0000313" key="1">
    <source>
        <dbReference type="EMBL" id="TWP35692.1"/>
    </source>
</evidence>
<organism evidence="1 2">
    <name type="scientific">Leekyejoonella antrihumi</name>
    <dbReference type="NCBI Taxonomy" id="1660198"/>
    <lineage>
        <taxon>Bacteria</taxon>
        <taxon>Bacillati</taxon>
        <taxon>Actinomycetota</taxon>
        <taxon>Actinomycetes</taxon>
        <taxon>Micrococcales</taxon>
        <taxon>Dermacoccaceae</taxon>
        <taxon>Leekyejoonella</taxon>
    </lineage>
</organism>
<protein>
    <recommendedName>
        <fullName evidence="3">Cold-shock protein</fullName>
    </recommendedName>
</protein>
<accession>A0A563E0J3</accession>
<evidence type="ECO:0000313" key="2">
    <source>
        <dbReference type="Proteomes" id="UP000320244"/>
    </source>
</evidence>
<dbReference type="EMBL" id="VCQV01000017">
    <property type="protein sequence ID" value="TWP35692.1"/>
    <property type="molecule type" value="Genomic_DNA"/>
</dbReference>
<comment type="caution">
    <text evidence="1">The sequence shown here is derived from an EMBL/GenBank/DDBJ whole genome shotgun (WGS) entry which is preliminary data.</text>
</comment>